<dbReference type="Proteomes" id="UP000828390">
    <property type="component" value="Unassembled WGS sequence"/>
</dbReference>
<protein>
    <submittedName>
        <fullName evidence="1">Uncharacterized protein</fullName>
    </submittedName>
</protein>
<keyword evidence="2" id="KW-1185">Reference proteome</keyword>
<organism evidence="1 2">
    <name type="scientific">Dreissena polymorpha</name>
    <name type="common">Zebra mussel</name>
    <name type="synonym">Mytilus polymorpha</name>
    <dbReference type="NCBI Taxonomy" id="45954"/>
    <lineage>
        <taxon>Eukaryota</taxon>
        <taxon>Metazoa</taxon>
        <taxon>Spiralia</taxon>
        <taxon>Lophotrochozoa</taxon>
        <taxon>Mollusca</taxon>
        <taxon>Bivalvia</taxon>
        <taxon>Autobranchia</taxon>
        <taxon>Heteroconchia</taxon>
        <taxon>Euheterodonta</taxon>
        <taxon>Imparidentia</taxon>
        <taxon>Neoheterodontei</taxon>
        <taxon>Myida</taxon>
        <taxon>Dreissenoidea</taxon>
        <taxon>Dreissenidae</taxon>
        <taxon>Dreissena</taxon>
    </lineage>
</organism>
<reference evidence="1" key="1">
    <citation type="journal article" date="2019" name="bioRxiv">
        <title>The Genome of the Zebra Mussel, Dreissena polymorpha: A Resource for Invasive Species Research.</title>
        <authorList>
            <person name="McCartney M.A."/>
            <person name="Auch B."/>
            <person name="Kono T."/>
            <person name="Mallez S."/>
            <person name="Zhang Y."/>
            <person name="Obille A."/>
            <person name="Becker A."/>
            <person name="Abrahante J.E."/>
            <person name="Garbe J."/>
            <person name="Badalamenti J.P."/>
            <person name="Herman A."/>
            <person name="Mangelson H."/>
            <person name="Liachko I."/>
            <person name="Sullivan S."/>
            <person name="Sone E.D."/>
            <person name="Koren S."/>
            <person name="Silverstein K.A.T."/>
            <person name="Beckman K.B."/>
            <person name="Gohl D.M."/>
        </authorList>
    </citation>
    <scope>NUCLEOTIDE SEQUENCE</scope>
    <source>
        <strain evidence="1">Duluth1</strain>
        <tissue evidence="1">Whole animal</tissue>
    </source>
</reference>
<sequence>MRQDSNCIGYLEDNDNRSVLHLNVHHAWLQINRPRKIYDENTVNHGSWSLVAAAFVE</sequence>
<evidence type="ECO:0000313" key="2">
    <source>
        <dbReference type="Proteomes" id="UP000828390"/>
    </source>
</evidence>
<proteinExistence type="predicted"/>
<reference evidence="1" key="2">
    <citation type="submission" date="2020-11" db="EMBL/GenBank/DDBJ databases">
        <authorList>
            <person name="McCartney M.A."/>
            <person name="Auch B."/>
            <person name="Kono T."/>
            <person name="Mallez S."/>
            <person name="Becker A."/>
            <person name="Gohl D.M."/>
            <person name="Silverstein K.A.T."/>
            <person name="Koren S."/>
            <person name="Bechman K.B."/>
            <person name="Herman A."/>
            <person name="Abrahante J.E."/>
            <person name="Garbe J."/>
        </authorList>
    </citation>
    <scope>NUCLEOTIDE SEQUENCE</scope>
    <source>
        <strain evidence="1">Duluth1</strain>
        <tissue evidence="1">Whole animal</tissue>
    </source>
</reference>
<dbReference type="EMBL" id="JAIWYP010000008">
    <property type="protein sequence ID" value="KAH3782656.1"/>
    <property type="molecule type" value="Genomic_DNA"/>
</dbReference>
<name>A0A9D4EN27_DREPO</name>
<gene>
    <name evidence="1" type="ORF">DPMN_160575</name>
</gene>
<evidence type="ECO:0000313" key="1">
    <source>
        <dbReference type="EMBL" id="KAH3782656.1"/>
    </source>
</evidence>
<dbReference type="AlphaFoldDB" id="A0A9D4EN27"/>
<accession>A0A9D4EN27</accession>
<comment type="caution">
    <text evidence="1">The sequence shown here is derived from an EMBL/GenBank/DDBJ whole genome shotgun (WGS) entry which is preliminary data.</text>
</comment>